<feature type="compositionally biased region" description="Low complexity" evidence="1">
    <location>
        <begin position="64"/>
        <end position="150"/>
    </location>
</feature>
<comment type="caution">
    <text evidence="4">The sequence shown here is derived from an EMBL/GenBank/DDBJ whole genome shotgun (WGS) entry which is preliminary data.</text>
</comment>
<evidence type="ECO:0000313" key="5">
    <source>
        <dbReference type="Proteomes" id="UP000005699"/>
    </source>
</evidence>
<dbReference type="EMBL" id="AEVB01000014">
    <property type="protein sequence ID" value="EFW89266.1"/>
    <property type="molecule type" value="Genomic_DNA"/>
</dbReference>
<evidence type="ECO:0000259" key="3">
    <source>
        <dbReference type="PROSITE" id="PS50911"/>
    </source>
</evidence>
<dbReference type="AlphaFoldDB" id="E8JNF3"/>
<feature type="chain" id="PRO_5003225910" evidence="2">
    <location>
        <begin position="27"/>
        <end position="538"/>
    </location>
</feature>
<evidence type="ECO:0000256" key="2">
    <source>
        <dbReference type="SAM" id="SignalP"/>
    </source>
</evidence>
<evidence type="ECO:0000313" key="4">
    <source>
        <dbReference type="EMBL" id="EFW89266.1"/>
    </source>
</evidence>
<dbReference type="InterPro" id="IPR007921">
    <property type="entry name" value="CHAP_dom"/>
</dbReference>
<accession>E8JNF3</accession>
<gene>
    <name evidence="4" type="ORF">HMPREF0819_0526</name>
</gene>
<feature type="domain" description="Peptidase C51" evidence="3">
    <location>
        <begin position="409"/>
        <end position="535"/>
    </location>
</feature>
<organism evidence="4 5">
    <name type="scientific">Streptococcus equinus ATCC 9812</name>
    <dbReference type="NCBI Taxonomy" id="525379"/>
    <lineage>
        <taxon>Bacteria</taxon>
        <taxon>Bacillati</taxon>
        <taxon>Bacillota</taxon>
        <taxon>Bacilli</taxon>
        <taxon>Lactobacillales</taxon>
        <taxon>Streptococcaceae</taxon>
        <taxon>Streptococcus</taxon>
    </lineage>
</organism>
<keyword evidence="2" id="KW-0732">Signal</keyword>
<dbReference type="Proteomes" id="UP000005699">
    <property type="component" value="Unassembled WGS sequence"/>
</dbReference>
<dbReference type="Gene3D" id="3.90.1720.10">
    <property type="entry name" value="endopeptidase domain like (from Nostoc punctiforme)"/>
    <property type="match status" value="1"/>
</dbReference>
<dbReference type="Gene3D" id="1.10.530.10">
    <property type="match status" value="1"/>
</dbReference>
<evidence type="ECO:0000256" key="1">
    <source>
        <dbReference type="SAM" id="MobiDB-lite"/>
    </source>
</evidence>
<dbReference type="HOGENOM" id="CLU_017855_3_0_9"/>
<feature type="signal peptide" evidence="2">
    <location>
        <begin position="1"/>
        <end position="26"/>
    </location>
</feature>
<dbReference type="RefSeq" id="WP_004231823.1">
    <property type="nucleotide sequence ID" value="NZ_GL698429.1"/>
</dbReference>
<protein>
    <submittedName>
        <fullName evidence="4">CHAP domain protein</fullName>
    </submittedName>
</protein>
<dbReference type="SUPFAM" id="SSF54001">
    <property type="entry name" value="Cysteine proteinases"/>
    <property type="match status" value="1"/>
</dbReference>
<sequence>MRNKAITSTVILALIFSNSLPLTVFAETIDTNSSQAITETSVSTEESETRTESSDPVITESNVTESTTSPAESSSTQETPPTTQSSSVAPSETPPTTQSSSVAPSETTTSTSDEETSQSSSTVASSSTSSSSIVASSTATSSSTTTASSSGTDKSQSQTTLNPAASVSSATEQKASEVAVSQPQLNTNAVATTGSFDDSYVDLSKYIALNQAFYVEHWSGSDAYSHNLLAHRYGITAEQLDGYLASTGIAYDSKRINGAKLLEWEKESGLDVRAILAIAIAESSLGTAGVATAPGANMFGYGAFDSNPNNANQYNDEVAVRALTKETIIKNKNLSFQIQDQKAQKLANGMLNTLIDGGVYFTDASGTGKRRAETMKAIDKWIDEHGGTPAIPEELKQVNLAGVASVVNVPAGYSISRPVNSSTYLTASYPWGQCTWYVYNRAKEFNINFNAFMGNGGDWQFKAGYETSHKPEVGTALSFLPGQAGADGTYGHVAFVEEVKDDGSILISESNVLGLGTISYRTFSAAQAAQFTYVKGHQ</sequence>
<feature type="compositionally biased region" description="Polar residues" evidence="1">
    <location>
        <begin position="151"/>
        <end position="181"/>
    </location>
</feature>
<name>E8JNF3_STREI</name>
<dbReference type="PROSITE" id="PS50911">
    <property type="entry name" value="CHAP"/>
    <property type="match status" value="1"/>
</dbReference>
<dbReference type="eggNOG" id="COG3942">
    <property type="taxonomic scope" value="Bacteria"/>
</dbReference>
<dbReference type="Pfam" id="PF05257">
    <property type="entry name" value="CHAP"/>
    <property type="match status" value="1"/>
</dbReference>
<feature type="region of interest" description="Disordered" evidence="1">
    <location>
        <begin position="36"/>
        <end position="181"/>
    </location>
</feature>
<dbReference type="InterPro" id="IPR038765">
    <property type="entry name" value="Papain-like_cys_pep_sf"/>
</dbReference>
<reference evidence="4 5" key="1">
    <citation type="submission" date="2010-12" db="EMBL/GenBank/DDBJ databases">
        <authorList>
            <person name="Muzny D."/>
            <person name="Qin X."/>
            <person name="Deng J."/>
            <person name="Jiang H."/>
            <person name="Liu Y."/>
            <person name="Qu J."/>
            <person name="Song X.-Z."/>
            <person name="Zhang L."/>
            <person name="Thornton R."/>
            <person name="Coyle M."/>
            <person name="Francisco L."/>
            <person name="Jackson L."/>
            <person name="Javaid M."/>
            <person name="Korchina V."/>
            <person name="Kovar C."/>
            <person name="Mata R."/>
            <person name="Mathew T."/>
            <person name="Ngo R."/>
            <person name="Nguyen L."/>
            <person name="Nguyen N."/>
            <person name="Okwuonu G."/>
            <person name="Ongeri F."/>
            <person name="Pham C."/>
            <person name="Simmons D."/>
            <person name="Wilczek-Boney K."/>
            <person name="Hale W."/>
            <person name="Jakkamsetti A."/>
            <person name="Pham P."/>
            <person name="Ruth R."/>
            <person name="San Lucas F."/>
            <person name="Warren J."/>
            <person name="Zhang J."/>
            <person name="Zhao Z."/>
            <person name="Zhou C."/>
            <person name="Zhu D."/>
            <person name="Lee S."/>
            <person name="Bess C."/>
            <person name="Blankenburg K."/>
            <person name="Forbes L."/>
            <person name="Fu Q."/>
            <person name="Gubbala S."/>
            <person name="Hirani K."/>
            <person name="Jayaseelan J.C."/>
            <person name="Lara F."/>
            <person name="Munidasa M."/>
            <person name="Palculict T."/>
            <person name="Patil S."/>
            <person name="Pu L.-L."/>
            <person name="Saada N."/>
            <person name="Tang L."/>
            <person name="Weissenberger G."/>
            <person name="Zhu Y."/>
            <person name="Hemphill L."/>
            <person name="Shang Y."/>
            <person name="Youmans B."/>
            <person name="Ayvaz T."/>
            <person name="Ross M."/>
            <person name="Santibanez J."/>
            <person name="Aqrawi P."/>
            <person name="Gross S."/>
            <person name="Joshi V."/>
            <person name="Fowler G."/>
            <person name="Nazareth L."/>
            <person name="Reid J."/>
            <person name="Worley K."/>
            <person name="Petrosino J."/>
            <person name="Highlander S."/>
            <person name="Gibbs R."/>
        </authorList>
    </citation>
    <scope>NUCLEOTIDE SEQUENCE [LARGE SCALE GENOMIC DNA]</scope>
    <source>
        <strain evidence="4 5">ATCC 9812</strain>
    </source>
</reference>
<proteinExistence type="predicted"/>